<evidence type="ECO:0000313" key="3">
    <source>
        <dbReference type="Proteomes" id="UP000762676"/>
    </source>
</evidence>
<keyword evidence="3" id="KW-1185">Reference proteome</keyword>
<reference evidence="2 3" key="1">
    <citation type="journal article" date="2021" name="Elife">
        <title>Chloroplast acquisition without the gene transfer in kleptoplastic sea slugs, Plakobranchus ocellatus.</title>
        <authorList>
            <person name="Maeda T."/>
            <person name="Takahashi S."/>
            <person name="Yoshida T."/>
            <person name="Shimamura S."/>
            <person name="Takaki Y."/>
            <person name="Nagai Y."/>
            <person name="Toyoda A."/>
            <person name="Suzuki Y."/>
            <person name="Arimoto A."/>
            <person name="Ishii H."/>
            <person name="Satoh N."/>
            <person name="Nishiyama T."/>
            <person name="Hasebe M."/>
            <person name="Maruyama T."/>
            <person name="Minagawa J."/>
            <person name="Obokata J."/>
            <person name="Shigenobu S."/>
        </authorList>
    </citation>
    <scope>NUCLEOTIDE SEQUENCE [LARGE SCALE GENOMIC DNA]</scope>
</reference>
<dbReference type="PANTHER" id="PTHR34921:SF1">
    <property type="entry name" value="MEIOTIC RECOMBINATION PROTEIN REC114"/>
    <property type="match status" value="1"/>
</dbReference>
<comment type="caution">
    <text evidence="2">The sequence shown here is derived from an EMBL/GenBank/DDBJ whole genome shotgun (WGS) entry which is preliminary data.</text>
</comment>
<gene>
    <name evidence="2" type="ORF">ElyMa_002274700</name>
</gene>
<evidence type="ECO:0000313" key="2">
    <source>
        <dbReference type="EMBL" id="GFR78856.1"/>
    </source>
</evidence>
<dbReference type="PANTHER" id="PTHR34921">
    <property type="entry name" value="MEIOTIC RECOMBINATION PROTEIN REC114"/>
    <property type="match status" value="1"/>
</dbReference>
<dbReference type="AlphaFoldDB" id="A0AAV4G156"/>
<name>A0AAV4G156_9GAST</name>
<dbReference type="Proteomes" id="UP000762676">
    <property type="component" value="Unassembled WGS sequence"/>
</dbReference>
<accession>A0AAV4G156</accession>
<sequence>MSLMLSDVHQLVITQGSAILESHSLLSARNWMRGLCRNDSLLFMCRIQVSGKTEVRKFRVRFCADGSSSACDQCRVCVEKLHQFFPIKTSVAKSSADDVPSQNDVSGSLEASSTGHQQKTLEGEVTLGHLAQNLLSSERLPLAYTQHHTSPETLQQMLRMCLADPAFPAFVHSVESELNNIVQGSGGHSQGQG</sequence>
<feature type="compositionally biased region" description="Polar residues" evidence="1">
    <location>
        <begin position="100"/>
        <end position="118"/>
    </location>
</feature>
<feature type="region of interest" description="Disordered" evidence="1">
    <location>
        <begin position="95"/>
        <end position="118"/>
    </location>
</feature>
<organism evidence="2 3">
    <name type="scientific">Elysia marginata</name>
    <dbReference type="NCBI Taxonomy" id="1093978"/>
    <lineage>
        <taxon>Eukaryota</taxon>
        <taxon>Metazoa</taxon>
        <taxon>Spiralia</taxon>
        <taxon>Lophotrochozoa</taxon>
        <taxon>Mollusca</taxon>
        <taxon>Gastropoda</taxon>
        <taxon>Heterobranchia</taxon>
        <taxon>Euthyneura</taxon>
        <taxon>Panpulmonata</taxon>
        <taxon>Sacoglossa</taxon>
        <taxon>Placobranchoidea</taxon>
        <taxon>Plakobranchidae</taxon>
        <taxon>Elysia</taxon>
    </lineage>
</organism>
<evidence type="ECO:0000256" key="1">
    <source>
        <dbReference type="SAM" id="MobiDB-lite"/>
    </source>
</evidence>
<proteinExistence type="predicted"/>
<dbReference type="EMBL" id="BMAT01004711">
    <property type="protein sequence ID" value="GFR78856.1"/>
    <property type="molecule type" value="Genomic_DNA"/>
</dbReference>
<dbReference type="Pfam" id="PF15165">
    <property type="entry name" value="REC114-like"/>
    <property type="match status" value="1"/>
</dbReference>
<dbReference type="InterPro" id="IPR029168">
    <property type="entry name" value="REC114L"/>
</dbReference>
<protein>
    <submittedName>
        <fullName evidence="2">Meiotic recombination protein REC114-like</fullName>
    </submittedName>
</protein>